<evidence type="ECO:0000256" key="1">
    <source>
        <dbReference type="ARBA" id="ARBA00004141"/>
    </source>
</evidence>
<feature type="transmembrane region" description="Helical" evidence="5">
    <location>
        <begin position="421"/>
        <end position="441"/>
    </location>
</feature>
<feature type="transmembrane region" description="Helical" evidence="5">
    <location>
        <begin position="362"/>
        <end position="381"/>
    </location>
</feature>
<feature type="transmembrane region" description="Helical" evidence="5">
    <location>
        <begin position="275"/>
        <end position="293"/>
    </location>
</feature>
<evidence type="ECO:0000256" key="2">
    <source>
        <dbReference type="ARBA" id="ARBA00022692"/>
    </source>
</evidence>
<reference evidence="6 7" key="1">
    <citation type="submission" date="2020-02" db="EMBL/GenBank/DDBJ databases">
        <title>Balneolaceae bacterium YR4-1, complete genome.</title>
        <authorList>
            <person name="Li Y."/>
            <person name="Wu S."/>
        </authorList>
    </citation>
    <scope>NUCLEOTIDE SEQUENCE [LARGE SCALE GENOMIC DNA]</scope>
    <source>
        <strain evidence="6 7">YR4-1</strain>
    </source>
</reference>
<feature type="transmembrane region" description="Helical" evidence="5">
    <location>
        <begin position="331"/>
        <end position="350"/>
    </location>
</feature>
<evidence type="ECO:0000313" key="7">
    <source>
        <dbReference type="Proteomes" id="UP000473278"/>
    </source>
</evidence>
<dbReference type="Gene3D" id="1.20.1740.10">
    <property type="entry name" value="Amino acid/polyamine transporter I"/>
    <property type="match status" value="1"/>
</dbReference>
<evidence type="ECO:0000313" key="6">
    <source>
        <dbReference type="EMBL" id="NGP76719.1"/>
    </source>
</evidence>
<dbReference type="PIRSF" id="PIRSF006060">
    <property type="entry name" value="AA_transporter"/>
    <property type="match status" value="1"/>
</dbReference>
<feature type="transmembrane region" description="Helical" evidence="5">
    <location>
        <begin position="128"/>
        <end position="147"/>
    </location>
</feature>
<feature type="transmembrane region" description="Helical" evidence="5">
    <location>
        <begin position="12"/>
        <end position="32"/>
    </location>
</feature>
<keyword evidence="2 5" id="KW-0812">Transmembrane</keyword>
<feature type="transmembrane region" description="Helical" evidence="5">
    <location>
        <begin position="52"/>
        <end position="72"/>
    </location>
</feature>
<keyword evidence="3 5" id="KW-1133">Transmembrane helix</keyword>
<dbReference type="AlphaFoldDB" id="A0A6M1SNS9"/>
<feature type="transmembrane region" description="Helical" evidence="5">
    <location>
        <begin position="159"/>
        <end position="179"/>
    </location>
</feature>
<feature type="transmembrane region" description="Helical" evidence="5">
    <location>
        <begin position="393"/>
        <end position="415"/>
    </location>
</feature>
<gene>
    <name evidence="6" type="ORF">G3570_08745</name>
</gene>
<keyword evidence="7" id="KW-1185">Reference proteome</keyword>
<dbReference type="PANTHER" id="PTHR11785:SF512">
    <property type="entry name" value="SOBREMESA, ISOFORM B"/>
    <property type="match status" value="1"/>
</dbReference>
<dbReference type="Proteomes" id="UP000473278">
    <property type="component" value="Unassembled WGS sequence"/>
</dbReference>
<comment type="subcellular location">
    <subcellularLocation>
        <location evidence="1">Membrane</location>
        <topology evidence="1">Multi-pass membrane protein</topology>
    </subcellularLocation>
</comment>
<dbReference type="RefSeq" id="WP_165141411.1">
    <property type="nucleotide sequence ID" value="NZ_JAALLT010000003.1"/>
</dbReference>
<dbReference type="Pfam" id="PF13520">
    <property type="entry name" value="AA_permease_2"/>
    <property type="match status" value="1"/>
</dbReference>
<accession>A0A6M1SNS9</accession>
<evidence type="ECO:0000256" key="5">
    <source>
        <dbReference type="SAM" id="Phobius"/>
    </source>
</evidence>
<dbReference type="InterPro" id="IPR002293">
    <property type="entry name" value="AA/rel_permease1"/>
</dbReference>
<feature type="transmembrane region" description="Helical" evidence="5">
    <location>
        <begin position="93"/>
        <end position="116"/>
    </location>
</feature>
<dbReference type="GO" id="GO:0016020">
    <property type="term" value="C:membrane"/>
    <property type="evidence" value="ECO:0007669"/>
    <property type="project" value="UniProtKB-SubCell"/>
</dbReference>
<sequence>MDKKTAGHPLKTFNNLSVIAVIVGIVIGIGIFRLPPLVAQQATSDLQFISYWIAGGFISLLGALCYAELAALKPDTGGEYFFLNEAYGSFPAFIFSWGRMTVIQTGSIALAAFILGDYATLLIDLGPYSSSIYAAVGIILITGLNLYGTAESRGVQNILASAIVILLIGLGIFSFFSNVPEEPAAAANQVWSFPSVGAAGSAMIFVLLTYGGWNEAAYLSAEIKGVKKNMATVLTAGIILITGIYVLVNSAYLHVLGLEALQNADTVGSNLTEKVLGPGGAIFVTVIVILASLSTTNATVITGARTNYALGRDFKVLRFLDGWHKKRNTPFNALLVQGGIALLLVVLGTFTEEAVATMVDYTAPVFWLFLLLSTMSIFVFRNQHDISELPYKVPLYPVTPILFLLACGYMLYSSLAFTGPGALFGVGILCLGIPVVMVEYYREKI</sequence>
<evidence type="ECO:0000256" key="3">
    <source>
        <dbReference type="ARBA" id="ARBA00022989"/>
    </source>
</evidence>
<feature type="transmembrane region" description="Helical" evidence="5">
    <location>
        <begin position="231"/>
        <end position="255"/>
    </location>
</feature>
<protein>
    <submittedName>
        <fullName evidence="6">APC family permease</fullName>
    </submittedName>
</protein>
<dbReference type="InterPro" id="IPR050598">
    <property type="entry name" value="AminoAcid_Transporter"/>
</dbReference>
<dbReference type="PANTHER" id="PTHR11785">
    <property type="entry name" value="AMINO ACID TRANSPORTER"/>
    <property type="match status" value="1"/>
</dbReference>
<dbReference type="GO" id="GO:0015179">
    <property type="term" value="F:L-amino acid transmembrane transporter activity"/>
    <property type="evidence" value="ECO:0007669"/>
    <property type="project" value="TreeGrafter"/>
</dbReference>
<evidence type="ECO:0000256" key="4">
    <source>
        <dbReference type="ARBA" id="ARBA00023136"/>
    </source>
</evidence>
<keyword evidence="4 5" id="KW-0472">Membrane</keyword>
<name>A0A6M1SNS9_9BACT</name>
<organism evidence="6 7">
    <name type="scientific">Halalkalibaculum roseum</name>
    <dbReference type="NCBI Taxonomy" id="2709311"/>
    <lineage>
        <taxon>Bacteria</taxon>
        <taxon>Pseudomonadati</taxon>
        <taxon>Balneolota</taxon>
        <taxon>Balneolia</taxon>
        <taxon>Balneolales</taxon>
        <taxon>Balneolaceae</taxon>
        <taxon>Halalkalibaculum</taxon>
    </lineage>
</organism>
<feature type="transmembrane region" description="Helical" evidence="5">
    <location>
        <begin position="191"/>
        <end position="210"/>
    </location>
</feature>
<comment type="caution">
    <text evidence="6">The sequence shown here is derived from an EMBL/GenBank/DDBJ whole genome shotgun (WGS) entry which is preliminary data.</text>
</comment>
<dbReference type="EMBL" id="JAALLT010000003">
    <property type="protein sequence ID" value="NGP76719.1"/>
    <property type="molecule type" value="Genomic_DNA"/>
</dbReference>
<proteinExistence type="predicted"/>